<evidence type="ECO:0000256" key="1">
    <source>
        <dbReference type="ARBA" id="ARBA00022801"/>
    </source>
</evidence>
<dbReference type="EMBL" id="CAEZXR010000303">
    <property type="protein sequence ID" value="CAB4724003.1"/>
    <property type="molecule type" value="Genomic_DNA"/>
</dbReference>
<protein>
    <submittedName>
        <fullName evidence="2">Unannotated protein</fullName>
    </submittedName>
</protein>
<dbReference type="CDD" id="cd07067">
    <property type="entry name" value="HP_PGM_like"/>
    <property type="match status" value="1"/>
</dbReference>
<evidence type="ECO:0000313" key="2">
    <source>
        <dbReference type="EMBL" id="CAB4724003.1"/>
    </source>
</evidence>
<dbReference type="PANTHER" id="PTHR20935:SF1">
    <property type="entry name" value="SLL1549 PROTEIN"/>
    <property type="match status" value="1"/>
</dbReference>
<dbReference type="Pfam" id="PF00300">
    <property type="entry name" value="His_Phos_1"/>
    <property type="match status" value="1"/>
</dbReference>
<dbReference type="Gene3D" id="3.40.50.1240">
    <property type="entry name" value="Phosphoglycerate mutase-like"/>
    <property type="match status" value="1"/>
</dbReference>
<keyword evidence="1" id="KW-0378">Hydrolase</keyword>
<dbReference type="InterPro" id="IPR013078">
    <property type="entry name" value="His_Pase_superF_clade-1"/>
</dbReference>
<dbReference type="AlphaFoldDB" id="A0A6J6RNC5"/>
<gene>
    <name evidence="2" type="ORF">UFOPK2579_02175</name>
</gene>
<dbReference type="SUPFAM" id="SSF53254">
    <property type="entry name" value="Phosphoglycerate mutase-like"/>
    <property type="match status" value="1"/>
</dbReference>
<dbReference type="InterPro" id="IPR029033">
    <property type="entry name" value="His_PPase_superfam"/>
</dbReference>
<dbReference type="GO" id="GO:0016787">
    <property type="term" value="F:hydrolase activity"/>
    <property type="evidence" value="ECO:0007669"/>
    <property type="project" value="UniProtKB-KW"/>
</dbReference>
<dbReference type="SMART" id="SM00855">
    <property type="entry name" value="PGAM"/>
    <property type="match status" value="1"/>
</dbReference>
<organism evidence="2">
    <name type="scientific">freshwater metagenome</name>
    <dbReference type="NCBI Taxonomy" id="449393"/>
    <lineage>
        <taxon>unclassified sequences</taxon>
        <taxon>metagenomes</taxon>
        <taxon>ecological metagenomes</taxon>
    </lineage>
</organism>
<reference evidence="2" key="1">
    <citation type="submission" date="2020-05" db="EMBL/GenBank/DDBJ databases">
        <authorList>
            <person name="Chiriac C."/>
            <person name="Salcher M."/>
            <person name="Ghai R."/>
            <person name="Kavagutti S V."/>
        </authorList>
    </citation>
    <scope>NUCLEOTIDE SEQUENCE</scope>
</reference>
<sequence>MAQTPRRIVVMRHAKAEPIGPSDFERELSPRGVADAEAAGAWLASRDLEPDHVLVSAALRTRQTWEAVAAGAGWGDDAEYDDGLYDAGPETALDLIRATPDDALTLIVVGHNPTMALVAQLLDDGDGDEEASNDLALGYPTAALTVFDFAGDWHDLEEQSATVAAYHVARA</sequence>
<accession>A0A6J6RNC5</accession>
<proteinExistence type="predicted"/>
<dbReference type="InterPro" id="IPR051021">
    <property type="entry name" value="Mito_Ser/Thr_phosphatase"/>
</dbReference>
<name>A0A6J6RNC5_9ZZZZ</name>
<dbReference type="PANTHER" id="PTHR20935">
    <property type="entry name" value="PHOSPHOGLYCERATE MUTASE-RELATED"/>
    <property type="match status" value="1"/>
</dbReference>